<dbReference type="Proteomes" id="UP001235712">
    <property type="component" value="Unassembled WGS sequence"/>
</dbReference>
<comment type="caution">
    <text evidence="2">The sequence shown here is derived from an EMBL/GenBank/DDBJ whole genome shotgun (WGS) entry which is preliminary data.</text>
</comment>
<evidence type="ECO:0000259" key="1">
    <source>
        <dbReference type="PROSITE" id="PS51186"/>
    </source>
</evidence>
<sequence length="191" mass="21676">MTIRLETDRLILRQWRDEDRAPWAAMNADPEVLHFFPSTRTREQSDLAVDGFIHHIDEFGWGLFATELKESGQFVGTIGLWPMPAGFPAADLTEIGWRLDKPFWGKGYAPEGARAVLEFAFGTLGKPELVSMTTVTNAASRRVMTKIGMTYSPDDDFINPDYEPGFWQGPHVLHRITKERYESERARTAAS</sequence>
<dbReference type="SUPFAM" id="SSF55729">
    <property type="entry name" value="Acyl-CoA N-acyltransferases (Nat)"/>
    <property type="match status" value="1"/>
</dbReference>
<proteinExistence type="predicted"/>
<protein>
    <submittedName>
        <fullName evidence="2">RimJ/RimL family protein N-acetyltransferase</fullName>
    </submittedName>
</protein>
<dbReference type="RefSeq" id="WP_307239616.1">
    <property type="nucleotide sequence ID" value="NZ_JAUSQZ010000001.1"/>
</dbReference>
<organism evidence="2 3">
    <name type="scientific">Kineosporia succinea</name>
    <dbReference type="NCBI Taxonomy" id="84632"/>
    <lineage>
        <taxon>Bacteria</taxon>
        <taxon>Bacillati</taxon>
        <taxon>Actinomycetota</taxon>
        <taxon>Actinomycetes</taxon>
        <taxon>Kineosporiales</taxon>
        <taxon>Kineosporiaceae</taxon>
        <taxon>Kineosporia</taxon>
    </lineage>
</organism>
<name>A0ABT9P076_9ACTN</name>
<dbReference type="InterPro" id="IPR000182">
    <property type="entry name" value="GNAT_dom"/>
</dbReference>
<accession>A0ABT9P076</accession>
<dbReference type="PANTHER" id="PTHR43792">
    <property type="entry name" value="GNAT FAMILY, PUTATIVE (AFU_ORTHOLOGUE AFUA_3G00765)-RELATED-RELATED"/>
    <property type="match status" value="1"/>
</dbReference>
<gene>
    <name evidence="2" type="ORF">J2S57_001379</name>
</gene>
<reference evidence="2 3" key="1">
    <citation type="submission" date="2023-07" db="EMBL/GenBank/DDBJ databases">
        <title>Sequencing the genomes of 1000 actinobacteria strains.</title>
        <authorList>
            <person name="Klenk H.-P."/>
        </authorList>
    </citation>
    <scope>NUCLEOTIDE SEQUENCE [LARGE SCALE GENOMIC DNA]</scope>
    <source>
        <strain evidence="2 3">DSM 44388</strain>
    </source>
</reference>
<evidence type="ECO:0000313" key="2">
    <source>
        <dbReference type="EMBL" id="MDP9825630.1"/>
    </source>
</evidence>
<dbReference type="InterPro" id="IPR051531">
    <property type="entry name" value="N-acetyltransferase"/>
</dbReference>
<keyword evidence="3" id="KW-1185">Reference proteome</keyword>
<dbReference type="PANTHER" id="PTHR43792:SF1">
    <property type="entry name" value="N-ACETYLTRANSFERASE DOMAIN-CONTAINING PROTEIN"/>
    <property type="match status" value="1"/>
</dbReference>
<dbReference type="InterPro" id="IPR016181">
    <property type="entry name" value="Acyl_CoA_acyltransferase"/>
</dbReference>
<feature type="domain" description="N-acetyltransferase" evidence="1">
    <location>
        <begin position="10"/>
        <end position="179"/>
    </location>
</feature>
<dbReference type="Gene3D" id="3.40.630.30">
    <property type="match status" value="1"/>
</dbReference>
<evidence type="ECO:0000313" key="3">
    <source>
        <dbReference type="Proteomes" id="UP001235712"/>
    </source>
</evidence>
<dbReference type="Pfam" id="PF13302">
    <property type="entry name" value="Acetyltransf_3"/>
    <property type="match status" value="1"/>
</dbReference>
<dbReference type="PROSITE" id="PS51186">
    <property type="entry name" value="GNAT"/>
    <property type="match status" value="1"/>
</dbReference>
<dbReference type="EMBL" id="JAUSQZ010000001">
    <property type="protein sequence ID" value="MDP9825630.1"/>
    <property type="molecule type" value="Genomic_DNA"/>
</dbReference>